<gene>
    <name evidence="9" type="ORF">NDES1114_LOCUS1464</name>
</gene>
<dbReference type="GO" id="GO:0030134">
    <property type="term" value="C:COPII-coated ER to Golgi transport vesicle"/>
    <property type="evidence" value="ECO:0007669"/>
    <property type="project" value="TreeGrafter"/>
</dbReference>
<reference evidence="9" key="1">
    <citation type="submission" date="2021-01" db="EMBL/GenBank/DDBJ databases">
        <authorList>
            <person name="Corre E."/>
            <person name="Pelletier E."/>
            <person name="Niang G."/>
            <person name="Scheremetjew M."/>
            <person name="Finn R."/>
            <person name="Kale V."/>
            <person name="Holt S."/>
            <person name="Cochrane G."/>
            <person name="Meng A."/>
            <person name="Brown T."/>
            <person name="Cohen L."/>
        </authorList>
    </citation>
    <scope>NUCLEOTIDE SEQUENCE</scope>
    <source>
        <strain evidence="9">CCAP 1951/1</strain>
    </source>
</reference>
<keyword evidence="2 6" id="KW-0812">Transmembrane</keyword>
<dbReference type="InterPro" id="IPR045888">
    <property type="entry name" value="Erv"/>
</dbReference>
<keyword evidence="4 6" id="KW-0472">Membrane</keyword>
<dbReference type="PANTHER" id="PTHR10984">
    <property type="entry name" value="ENDOPLASMIC RETICULUM-GOLGI INTERMEDIATE COMPARTMENT PROTEIN"/>
    <property type="match status" value="1"/>
</dbReference>
<evidence type="ECO:0000256" key="5">
    <source>
        <dbReference type="SAM" id="MobiDB-lite"/>
    </source>
</evidence>
<name>A0A7S1L0A5_NEODS</name>
<evidence type="ECO:0000259" key="7">
    <source>
        <dbReference type="Pfam" id="PF07970"/>
    </source>
</evidence>
<keyword evidence="3 6" id="KW-1133">Transmembrane helix</keyword>
<dbReference type="AlphaFoldDB" id="A0A7S1L0A5"/>
<accession>A0A7S1L0A5</accession>
<dbReference type="EMBL" id="HBGF01002123">
    <property type="protein sequence ID" value="CAD9090370.1"/>
    <property type="molecule type" value="Transcribed_RNA"/>
</dbReference>
<feature type="domain" description="Endoplasmic reticulum vesicle transporter N-terminal" evidence="8">
    <location>
        <begin position="48"/>
        <end position="140"/>
    </location>
</feature>
<dbReference type="GO" id="GO:0016020">
    <property type="term" value="C:membrane"/>
    <property type="evidence" value="ECO:0007669"/>
    <property type="project" value="UniProtKB-SubCell"/>
</dbReference>
<feature type="domain" description="Endoplasmic reticulum vesicle transporter C-terminal" evidence="7">
    <location>
        <begin position="226"/>
        <end position="449"/>
    </location>
</feature>
<dbReference type="Pfam" id="PF13850">
    <property type="entry name" value="ERGIC_N"/>
    <property type="match status" value="1"/>
</dbReference>
<proteinExistence type="predicted"/>
<feature type="transmembrane region" description="Helical" evidence="6">
    <location>
        <begin position="430"/>
        <end position="448"/>
    </location>
</feature>
<evidence type="ECO:0000256" key="1">
    <source>
        <dbReference type="ARBA" id="ARBA00004370"/>
    </source>
</evidence>
<feature type="region of interest" description="Disordered" evidence="5">
    <location>
        <begin position="1"/>
        <end position="25"/>
    </location>
</feature>
<sequence>MLPTGSPVEAAPAAGEPAAQQQLRRRRGAREFVESAMEAVEAPAFRRLARADLFPKVKEEFSRQQSPVGAALSAAALGVIVLLLLYELLHYTIAWDAYRTELSVDSASGSVRVPIHFDITFPSIPCHALTIDAIDATGAEENNVAHDLFKSPVNHRGQLMFVGKYNYVERRLGPDGTPVGPREYDPKKDPRSPHFCGNCYIEPTQHHHGWDRKGGPVDEHARKVHGDMCCNTCEKVLQFYDMHRLPRPHPFEIEQCIEEMSHANPGCNVRGTMEFKRVRGNFHFTPGSGTQMGPFGQHIHTFDMGEALRFNVSHVINHFEVGDPTVPRFSKRGVSFPLDGARYTVHRGLGLAKYFLKIVPTAYENGRTVFDADGLAPAPPSAYEYSVQEHHHEMGGIDPFSGQSPGLFFIFDFHPMKVHHVFERPPFTRFLVKACSIIGGVFVVLGLIDRAVEVAMRRFNGLE</sequence>
<evidence type="ECO:0000256" key="6">
    <source>
        <dbReference type="SAM" id="Phobius"/>
    </source>
</evidence>
<evidence type="ECO:0000256" key="4">
    <source>
        <dbReference type="ARBA" id="ARBA00023136"/>
    </source>
</evidence>
<feature type="compositionally biased region" description="Low complexity" evidence="5">
    <location>
        <begin position="9"/>
        <end position="22"/>
    </location>
</feature>
<evidence type="ECO:0000256" key="2">
    <source>
        <dbReference type="ARBA" id="ARBA00022692"/>
    </source>
</evidence>
<evidence type="ECO:0000259" key="8">
    <source>
        <dbReference type="Pfam" id="PF13850"/>
    </source>
</evidence>
<dbReference type="PANTHER" id="PTHR10984:SF27">
    <property type="match status" value="1"/>
</dbReference>
<evidence type="ECO:0000256" key="3">
    <source>
        <dbReference type="ARBA" id="ARBA00022989"/>
    </source>
</evidence>
<dbReference type="GO" id="GO:0005783">
    <property type="term" value="C:endoplasmic reticulum"/>
    <property type="evidence" value="ECO:0007669"/>
    <property type="project" value="TreeGrafter"/>
</dbReference>
<evidence type="ECO:0008006" key="10">
    <source>
        <dbReference type="Google" id="ProtNLM"/>
    </source>
</evidence>
<organism evidence="9">
    <name type="scientific">Neobodo designis</name>
    <name type="common">Flagellated protozoan</name>
    <name type="synonym">Bodo designis</name>
    <dbReference type="NCBI Taxonomy" id="312471"/>
    <lineage>
        <taxon>Eukaryota</taxon>
        <taxon>Discoba</taxon>
        <taxon>Euglenozoa</taxon>
        <taxon>Kinetoplastea</taxon>
        <taxon>Metakinetoplastina</taxon>
        <taxon>Neobodonida</taxon>
        <taxon>Neobodo</taxon>
    </lineage>
</organism>
<dbReference type="InterPro" id="IPR039542">
    <property type="entry name" value="Erv_N"/>
</dbReference>
<evidence type="ECO:0000313" key="9">
    <source>
        <dbReference type="EMBL" id="CAD9090370.1"/>
    </source>
</evidence>
<protein>
    <recommendedName>
        <fullName evidence="10">Endoplasmic reticulum vesicle transporter C-terminal domain-containing protein</fullName>
    </recommendedName>
</protein>
<dbReference type="InterPro" id="IPR012936">
    <property type="entry name" value="Erv_C"/>
</dbReference>
<comment type="subcellular location">
    <subcellularLocation>
        <location evidence="1">Membrane</location>
    </subcellularLocation>
</comment>
<dbReference type="Pfam" id="PF07970">
    <property type="entry name" value="COPIIcoated_ERV"/>
    <property type="match status" value="1"/>
</dbReference>